<gene>
    <name evidence="2" type="ORF">HK097_005586</name>
</gene>
<feature type="compositionally biased region" description="Polar residues" evidence="1">
    <location>
        <begin position="1"/>
        <end position="57"/>
    </location>
</feature>
<dbReference type="Proteomes" id="UP001212841">
    <property type="component" value="Unassembled WGS sequence"/>
</dbReference>
<protein>
    <submittedName>
        <fullName evidence="2">Uncharacterized protein</fullName>
    </submittedName>
</protein>
<comment type="caution">
    <text evidence="2">The sequence shown here is derived from an EMBL/GenBank/DDBJ whole genome shotgun (WGS) entry which is preliminary data.</text>
</comment>
<feature type="compositionally biased region" description="Polar residues" evidence="1">
    <location>
        <begin position="131"/>
        <end position="147"/>
    </location>
</feature>
<organism evidence="2 3">
    <name type="scientific">Rhizophlyctis rosea</name>
    <dbReference type="NCBI Taxonomy" id="64517"/>
    <lineage>
        <taxon>Eukaryota</taxon>
        <taxon>Fungi</taxon>
        <taxon>Fungi incertae sedis</taxon>
        <taxon>Chytridiomycota</taxon>
        <taxon>Chytridiomycota incertae sedis</taxon>
        <taxon>Chytridiomycetes</taxon>
        <taxon>Rhizophlyctidales</taxon>
        <taxon>Rhizophlyctidaceae</taxon>
        <taxon>Rhizophlyctis</taxon>
    </lineage>
</organism>
<dbReference type="AlphaFoldDB" id="A0AAD5X620"/>
<name>A0AAD5X620_9FUNG</name>
<feature type="compositionally biased region" description="Polar residues" evidence="1">
    <location>
        <begin position="79"/>
        <end position="91"/>
    </location>
</feature>
<keyword evidence="3" id="KW-1185">Reference proteome</keyword>
<reference evidence="2" key="1">
    <citation type="submission" date="2020-05" db="EMBL/GenBank/DDBJ databases">
        <title>Phylogenomic resolution of chytrid fungi.</title>
        <authorList>
            <person name="Stajich J.E."/>
            <person name="Amses K."/>
            <person name="Simmons R."/>
            <person name="Seto K."/>
            <person name="Myers J."/>
            <person name="Bonds A."/>
            <person name="Quandt C.A."/>
            <person name="Barry K."/>
            <person name="Liu P."/>
            <person name="Grigoriev I."/>
            <person name="Longcore J.E."/>
            <person name="James T.Y."/>
        </authorList>
    </citation>
    <scope>NUCLEOTIDE SEQUENCE</scope>
    <source>
        <strain evidence="2">JEL0318</strain>
    </source>
</reference>
<proteinExistence type="predicted"/>
<feature type="region of interest" description="Disordered" evidence="1">
    <location>
        <begin position="1"/>
        <end position="155"/>
    </location>
</feature>
<evidence type="ECO:0000313" key="2">
    <source>
        <dbReference type="EMBL" id="KAJ3052824.1"/>
    </source>
</evidence>
<evidence type="ECO:0000256" key="1">
    <source>
        <dbReference type="SAM" id="MobiDB-lite"/>
    </source>
</evidence>
<dbReference type="EMBL" id="JADGJD010000261">
    <property type="protein sequence ID" value="KAJ3052824.1"/>
    <property type="molecule type" value="Genomic_DNA"/>
</dbReference>
<sequence>MLTSGDPQISPTAPSNGQGDSTPTRAFAFSQTTNEVSTYLPSTPRQDELTTLLTPTKVSAAMSKITPTRLKQPPIRQPLTFTESSLKSPQTRPRIPKEPAPPTSPLFESRPTWNNDFHVNRKDYSKPKSKLNASSTPRPNGINSGPVNQLRGREITTVSPVRYSLGKRLKNAASCDQLQSSEATNGPTSNDKHMLLRSRSLMFEFASPSIAEAPHEDQPMPQENNQKRIAQLEAELHVKVQRISELETALKREKLAREALAVDFLQQKQCLDDALEQLSAARRSFATPEDDDAFVMASDEIEIVKRQFDDFNMKA</sequence>
<evidence type="ECO:0000313" key="3">
    <source>
        <dbReference type="Proteomes" id="UP001212841"/>
    </source>
</evidence>
<accession>A0AAD5X620</accession>